<accession>A0AC34G1I9</accession>
<organism evidence="1 2">
    <name type="scientific">Panagrolaimus sp. ES5</name>
    <dbReference type="NCBI Taxonomy" id="591445"/>
    <lineage>
        <taxon>Eukaryota</taxon>
        <taxon>Metazoa</taxon>
        <taxon>Ecdysozoa</taxon>
        <taxon>Nematoda</taxon>
        <taxon>Chromadorea</taxon>
        <taxon>Rhabditida</taxon>
        <taxon>Tylenchina</taxon>
        <taxon>Panagrolaimomorpha</taxon>
        <taxon>Panagrolaimoidea</taxon>
        <taxon>Panagrolaimidae</taxon>
        <taxon>Panagrolaimus</taxon>
    </lineage>
</organism>
<dbReference type="Proteomes" id="UP000887579">
    <property type="component" value="Unplaced"/>
</dbReference>
<sequence length="227" mass="25492">MADTMNYAESGENYKATLGFDDASIRAGFIRKVFSLVTVMLAVVAVMSAMPFIFPDMKDFIQNNIAYYFVGYGIFIVVYFVLICIPSARRSFPYNLIAAGILNLSIGYMVVVIVSFHDVESVLIAMIITTLSSAAIIIFAFQTKYDFTSWIGVMCMLSWTLFIFGFIGLFSNLFFAVPWLYSVYSAIGALMFMVFLAIDVQLLLGGKRFQLDPEDYIFAAIQIFLDI</sequence>
<evidence type="ECO:0000313" key="2">
    <source>
        <dbReference type="WBParaSite" id="ES5_v2.g23287.t1"/>
    </source>
</evidence>
<evidence type="ECO:0000313" key="1">
    <source>
        <dbReference type="Proteomes" id="UP000887579"/>
    </source>
</evidence>
<dbReference type="WBParaSite" id="ES5_v2.g23287.t1">
    <property type="protein sequence ID" value="ES5_v2.g23287.t1"/>
    <property type="gene ID" value="ES5_v2.g23287"/>
</dbReference>
<reference evidence="2" key="1">
    <citation type="submission" date="2022-11" db="UniProtKB">
        <authorList>
            <consortium name="WormBaseParasite"/>
        </authorList>
    </citation>
    <scope>IDENTIFICATION</scope>
</reference>
<name>A0AC34G1I9_9BILA</name>
<protein>
    <submittedName>
        <fullName evidence="2">Uncharacterized protein</fullName>
    </submittedName>
</protein>
<proteinExistence type="predicted"/>